<comment type="caution">
    <text evidence="1">The sequence shown here is derived from an EMBL/GenBank/DDBJ whole genome shotgun (WGS) entry which is preliminary data.</text>
</comment>
<dbReference type="EMBL" id="PGCI01000743">
    <property type="protein sequence ID" value="PLW17855.1"/>
    <property type="molecule type" value="Genomic_DNA"/>
</dbReference>
<dbReference type="PANTHER" id="PTHR33069:SF3">
    <property type="entry name" value="DYNEIN HEAVY CHAIN TAIL DOMAIN-CONTAINING PROTEIN"/>
    <property type="match status" value="1"/>
</dbReference>
<proteinExistence type="predicted"/>
<dbReference type="Proteomes" id="UP000235392">
    <property type="component" value="Unassembled WGS sequence"/>
</dbReference>
<protein>
    <submittedName>
        <fullName evidence="1">Uncharacterized protein</fullName>
    </submittedName>
</protein>
<evidence type="ECO:0000313" key="3">
    <source>
        <dbReference type="Proteomes" id="UP000235388"/>
    </source>
</evidence>
<dbReference type="PANTHER" id="PTHR33069">
    <property type="entry name" value="CHROMOSOME 7, WHOLE GENOME SHOTGUN SEQUENCE-RELATED"/>
    <property type="match status" value="1"/>
</dbReference>
<accession>A0A2N5SI34</accession>
<dbReference type="EMBL" id="PGCJ01000967">
    <property type="protein sequence ID" value="PLW12894.1"/>
    <property type="molecule type" value="Genomic_DNA"/>
</dbReference>
<reference evidence="3 4" key="1">
    <citation type="submission" date="2017-11" db="EMBL/GenBank/DDBJ databases">
        <title>De novo assembly and phasing of dikaryotic genomes from two isolates of Puccinia coronata f. sp. avenae, the causal agent of oat crown rust.</title>
        <authorList>
            <person name="Miller M.E."/>
            <person name="Zhang Y."/>
            <person name="Omidvar V."/>
            <person name="Sperschneider J."/>
            <person name="Schwessinger B."/>
            <person name="Raley C."/>
            <person name="Palmer J.M."/>
            <person name="Garnica D."/>
            <person name="Upadhyaya N."/>
            <person name="Rathjen J."/>
            <person name="Taylor J.M."/>
            <person name="Park R.F."/>
            <person name="Dodds P.N."/>
            <person name="Hirsch C.D."/>
            <person name="Kianian S.F."/>
            <person name="Figueroa M."/>
        </authorList>
    </citation>
    <scope>NUCLEOTIDE SEQUENCE [LARGE SCALE GENOMIC DNA]</scope>
    <source>
        <strain evidence="1">12NC29</strain>
        <strain evidence="2">12SD80</strain>
    </source>
</reference>
<keyword evidence="3" id="KW-1185">Reference proteome</keyword>
<evidence type="ECO:0000313" key="2">
    <source>
        <dbReference type="EMBL" id="PLW17855.1"/>
    </source>
</evidence>
<name>A0A2N5SI34_9BASI</name>
<evidence type="ECO:0000313" key="1">
    <source>
        <dbReference type="EMBL" id="PLW12894.1"/>
    </source>
</evidence>
<evidence type="ECO:0000313" key="4">
    <source>
        <dbReference type="Proteomes" id="UP000235392"/>
    </source>
</evidence>
<organism evidence="1 3">
    <name type="scientific">Puccinia coronata f. sp. avenae</name>
    <dbReference type="NCBI Taxonomy" id="200324"/>
    <lineage>
        <taxon>Eukaryota</taxon>
        <taxon>Fungi</taxon>
        <taxon>Dikarya</taxon>
        <taxon>Basidiomycota</taxon>
        <taxon>Pucciniomycotina</taxon>
        <taxon>Pucciniomycetes</taxon>
        <taxon>Pucciniales</taxon>
        <taxon>Pucciniaceae</taxon>
        <taxon>Puccinia</taxon>
    </lineage>
</organism>
<dbReference type="AlphaFoldDB" id="A0A2N5SI34"/>
<dbReference type="Proteomes" id="UP000235388">
    <property type="component" value="Unassembled WGS sequence"/>
</dbReference>
<gene>
    <name evidence="1" type="ORF">PCANC_22513</name>
    <name evidence="2" type="ORF">PCASD_19678</name>
</gene>
<sequence length="405" mass="47297">MDEEFDSLAGLFHAYNDHGEINAMQTDQERLIQAIAFSKSLTEKKNRALKRHTPRKLPVTGWIPMHPLEPVKNTTPWRLRSKALPRLYQCFSQLCTCLDPFTIRSEDISHHHRFREALDILAQLNDRIDDMNLTIASLWDPPNPTDDQHLEQTTEWTVQRCHRLISEYESLLFWLSYLLGDFEKVISHLLPHEDHQGTSRRLPTEKVYLLSMQDPLHSITSFITWLNQSNLTELHNSWRRTTFGLGYVLSLNLAKIQGIVPLVKLSRVLVHKLYHLTPHSQYIERTHLSLLEALQDAIQPIPHHLYHISQTLRCTRRPQETKLTCHMNALARSFKRIKVVLIPLVDSFVPLSSPYKPETPHATTRQWCQLWISHCDLAIDHFLRVLLDFLMNDIPIDPEDPEDDV</sequence>